<protein>
    <submittedName>
        <fullName evidence="2">Uncharacterized protein</fullName>
    </submittedName>
</protein>
<evidence type="ECO:0000313" key="2">
    <source>
        <dbReference type="EMBL" id="KAJ3040716.1"/>
    </source>
</evidence>
<proteinExistence type="predicted"/>
<name>A0AAD5X170_9FUNG</name>
<dbReference type="Proteomes" id="UP001212841">
    <property type="component" value="Unassembled WGS sequence"/>
</dbReference>
<keyword evidence="1" id="KW-0175">Coiled coil</keyword>
<organism evidence="2 3">
    <name type="scientific">Rhizophlyctis rosea</name>
    <dbReference type="NCBI Taxonomy" id="64517"/>
    <lineage>
        <taxon>Eukaryota</taxon>
        <taxon>Fungi</taxon>
        <taxon>Fungi incertae sedis</taxon>
        <taxon>Chytridiomycota</taxon>
        <taxon>Chytridiomycota incertae sedis</taxon>
        <taxon>Chytridiomycetes</taxon>
        <taxon>Rhizophlyctidales</taxon>
        <taxon>Rhizophlyctidaceae</taxon>
        <taxon>Rhizophlyctis</taxon>
    </lineage>
</organism>
<accession>A0AAD5X170</accession>
<sequence length="179" mass="21826">MFSPQTFELEEEVTGWTQADLDWYRAWKEDLRVLKEERVQAEEELRQAELAIEKRMQRLEEEERLAEAARRERLAEEDRLEKLEEEEWEREQQECLERRARWAEEDRLFAEERRLWEEELQREDMVDEDSCLEEELEEWTDEYDESPPPYTPLVLPPSEVQLQLQEPPLLPIYAAKSNA</sequence>
<keyword evidence="3" id="KW-1185">Reference proteome</keyword>
<dbReference type="EMBL" id="JADGJD010001537">
    <property type="protein sequence ID" value="KAJ3040716.1"/>
    <property type="molecule type" value="Genomic_DNA"/>
</dbReference>
<evidence type="ECO:0000256" key="1">
    <source>
        <dbReference type="SAM" id="Coils"/>
    </source>
</evidence>
<evidence type="ECO:0000313" key="3">
    <source>
        <dbReference type="Proteomes" id="UP001212841"/>
    </source>
</evidence>
<feature type="coiled-coil region" evidence="1">
    <location>
        <begin position="24"/>
        <end position="86"/>
    </location>
</feature>
<gene>
    <name evidence="2" type="ORF">HK097_002478</name>
</gene>
<dbReference type="AlphaFoldDB" id="A0AAD5X170"/>
<reference evidence="2" key="1">
    <citation type="submission" date="2020-05" db="EMBL/GenBank/DDBJ databases">
        <title>Phylogenomic resolution of chytrid fungi.</title>
        <authorList>
            <person name="Stajich J.E."/>
            <person name="Amses K."/>
            <person name="Simmons R."/>
            <person name="Seto K."/>
            <person name="Myers J."/>
            <person name="Bonds A."/>
            <person name="Quandt C.A."/>
            <person name="Barry K."/>
            <person name="Liu P."/>
            <person name="Grigoriev I."/>
            <person name="Longcore J.E."/>
            <person name="James T.Y."/>
        </authorList>
    </citation>
    <scope>NUCLEOTIDE SEQUENCE</scope>
    <source>
        <strain evidence="2">JEL0318</strain>
    </source>
</reference>
<comment type="caution">
    <text evidence="2">The sequence shown here is derived from an EMBL/GenBank/DDBJ whole genome shotgun (WGS) entry which is preliminary data.</text>
</comment>